<evidence type="ECO:0000256" key="2">
    <source>
        <dbReference type="ARBA" id="ARBA00022448"/>
    </source>
</evidence>
<reference evidence="6" key="1">
    <citation type="submission" date="2020-04" db="EMBL/GenBank/DDBJ databases">
        <authorList>
            <person name="Sombolestani A."/>
        </authorList>
    </citation>
    <scope>NUCLEOTIDE SEQUENCE</scope>
    <source>
        <strain evidence="6">R71697</strain>
    </source>
</reference>
<evidence type="ECO:0000256" key="1">
    <source>
        <dbReference type="ARBA" id="ARBA00004496"/>
    </source>
</evidence>
<accession>A0A9Q2IXS8</accession>
<organism evidence="6 7">
    <name type="scientific">Gluconobacter japonicus</name>
    <dbReference type="NCBI Taxonomy" id="376620"/>
    <lineage>
        <taxon>Bacteria</taxon>
        <taxon>Pseudomonadati</taxon>
        <taxon>Pseudomonadota</taxon>
        <taxon>Alphaproteobacteria</taxon>
        <taxon>Acetobacterales</taxon>
        <taxon>Acetobacteraceae</taxon>
        <taxon>Gluconobacter</taxon>
    </lineage>
</organism>
<comment type="caution">
    <text evidence="6">The sequence shown here is derived from an EMBL/GenBank/DDBJ whole genome shotgun (WGS) entry which is preliminary data.</text>
</comment>
<comment type="similarity">
    <text evidence="5">Belongs to the SctL stator family.</text>
</comment>
<dbReference type="Pfam" id="PF06635">
    <property type="entry name" value="T3SS_SCTL"/>
    <property type="match status" value="1"/>
</dbReference>
<dbReference type="GeneID" id="81475958"/>
<keyword evidence="4" id="KW-0653">Protein transport</keyword>
<dbReference type="InterPro" id="IPR010586">
    <property type="entry name" value="T3SS_stator_protein"/>
</dbReference>
<keyword evidence="2" id="KW-0813">Transport</keyword>
<evidence type="ECO:0000313" key="6">
    <source>
        <dbReference type="EMBL" id="MBF0872087.1"/>
    </source>
</evidence>
<dbReference type="NCBIfam" id="TIGR02499">
    <property type="entry name" value="HrpE_YscL_not"/>
    <property type="match status" value="1"/>
</dbReference>
<reference evidence="6" key="2">
    <citation type="submission" date="2020-11" db="EMBL/GenBank/DDBJ databases">
        <title>Description of novel Gluconobacter species.</title>
        <authorList>
            <person name="Cleenwerck I."/>
            <person name="Cnockaert M."/>
            <person name="Borremans W."/>
            <person name="Wieme A.D."/>
            <person name="De Vuyst L."/>
            <person name="Vandamme P."/>
        </authorList>
    </citation>
    <scope>NUCLEOTIDE SEQUENCE</scope>
    <source>
        <strain evidence="6">R71697</strain>
    </source>
</reference>
<keyword evidence="3" id="KW-0963">Cytoplasm</keyword>
<proteinExistence type="inferred from homology"/>
<dbReference type="EMBL" id="JABCQN010000012">
    <property type="protein sequence ID" value="MBF0872087.1"/>
    <property type="molecule type" value="Genomic_DNA"/>
</dbReference>
<evidence type="ECO:0000256" key="4">
    <source>
        <dbReference type="ARBA" id="ARBA00022927"/>
    </source>
</evidence>
<protein>
    <submittedName>
        <fullName evidence="6">Type III secretion system stator protein SctL</fullName>
    </submittedName>
</protein>
<dbReference type="GO" id="GO:0005737">
    <property type="term" value="C:cytoplasm"/>
    <property type="evidence" value="ECO:0007669"/>
    <property type="project" value="UniProtKB-SubCell"/>
</dbReference>
<comment type="subcellular location">
    <subcellularLocation>
        <location evidence="1">Cytoplasm</location>
    </subcellularLocation>
</comment>
<sequence length="207" mass="22398">MTEFATLSPEQRILNPEEMTLWCEAQAAYRSALADASRLRATARAAYDAEKQRGLEEGRAQARVEMAQQIMSSAQAASQVLQNLECSLPEIVVDIVADMLGRVDISDVLPLAIEHGLSRIRRGTVAQLRIAPDCVAPLAEFMSLLQDSDGGVHIEVDAGLASGRCVLESEFGVSELGIADQTRLLRERLAAQWDQLADLADTPGHGS</sequence>
<dbReference type="GO" id="GO:0030254">
    <property type="term" value="P:protein secretion by the type III secretion system"/>
    <property type="evidence" value="ECO:0007669"/>
    <property type="project" value="InterPro"/>
</dbReference>
<dbReference type="RefSeq" id="WP_061928682.1">
    <property type="nucleotide sequence ID" value="NZ_JABCQN010000012.1"/>
</dbReference>
<evidence type="ECO:0000256" key="3">
    <source>
        <dbReference type="ARBA" id="ARBA00022490"/>
    </source>
</evidence>
<dbReference type="Proteomes" id="UP000661006">
    <property type="component" value="Unassembled WGS sequence"/>
</dbReference>
<name>A0A9Q2IXS8_GLUJA</name>
<evidence type="ECO:0000313" key="7">
    <source>
        <dbReference type="Proteomes" id="UP000661006"/>
    </source>
</evidence>
<dbReference type="InterPro" id="IPR012842">
    <property type="entry name" value="T3SS_SctL/SctL2"/>
</dbReference>
<evidence type="ECO:0000256" key="5">
    <source>
        <dbReference type="ARBA" id="ARBA00024335"/>
    </source>
</evidence>
<dbReference type="AlphaFoldDB" id="A0A9Q2IXS8"/>
<gene>
    <name evidence="6" type="primary">sctL</name>
    <name evidence="6" type="ORF">HKD32_14785</name>
</gene>